<comment type="caution">
    <text evidence="1">The sequence shown here is derived from an EMBL/GenBank/DDBJ whole genome shotgun (WGS) entry which is preliminary data.</text>
</comment>
<dbReference type="Proteomes" id="UP001152533">
    <property type="component" value="Unassembled WGS sequence"/>
</dbReference>
<evidence type="ECO:0000313" key="1">
    <source>
        <dbReference type="EMBL" id="CAI0649280.1"/>
    </source>
</evidence>
<protein>
    <submittedName>
        <fullName evidence="1">Uncharacterized protein</fullName>
    </submittedName>
</protein>
<keyword evidence="2" id="KW-1185">Reference proteome</keyword>
<name>A0A9W4RXL2_9PEZI</name>
<evidence type="ECO:0000313" key="2">
    <source>
        <dbReference type="Proteomes" id="UP001152533"/>
    </source>
</evidence>
<proteinExistence type="predicted"/>
<accession>A0A9W4RXL2</accession>
<reference evidence="1" key="1">
    <citation type="submission" date="2022-08" db="EMBL/GenBank/DDBJ databases">
        <authorList>
            <person name="Giroux E."/>
            <person name="Giroux E."/>
        </authorList>
    </citation>
    <scope>NUCLEOTIDE SEQUENCE</scope>
    <source>
        <strain evidence="1">H1091258</strain>
    </source>
</reference>
<sequence length="125" mass="13933">MNPYFTLYAFMLAHNDVETYLLLSEITQGLLNETWNNDPFSELISLLSSLMDLASKMFLAQSGSSQQAECQISLSPLVLDEALVEEELFSPPIEWNEEGTSLADSLALMIDWDVPEAGRNSHSSN</sequence>
<organism evidence="1 2">
    <name type="scientific">Colletotrichum noveboracense</name>
    <dbReference type="NCBI Taxonomy" id="2664923"/>
    <lineage>
        <taxon>Eukaryota</taxon>
        <taxon>Fungi</taxon>
        <taxon>Dikarya</taxon>
        <taxon>Ascomycota</taxon>
        <taxon>Pezizomycotina</taxon>
        <taxon>Sordariomycetes</taxon>
        <taxon>Hypocreomycetidae</taxon>
        <taxon>Glomerellales</taxon>
        <taxon>Glomerellaceae</taxon>
        <taxon>Colletotrichum</taxon>
        <taxon>Colletotrichum gloeosporioides species complex</taxon>
    </lineage>
</organism>
<gene>
    <name evidence="1" type="ORF">CGXH109_LOCUS84279</name>
</gene>
<dbReference type="EMBL" id="CAMGZC010000674">
    <property type="protein sequence ID" value="CAI0649280.1"/>
    <property type="molecule type" value="Genomic_DNA"/>
</dbReference>
<dbReference type="AlphaFoldDB" id="A0A9W4RXL2"/>